<evidence type="ECO:0000256" key="3">
    <source>
        <dbReference type="SAM" id="Phobius"/>
    </source>
</evidence>
<keyword evidence="4" id="KW-0732">Signal</keyword>
<proteinExistence type="inferred from homology"/>
<evidence type="ECO:0000313" key="5">
    <source>
        <dbReference type="EMBL" id="KAL2469560.1"/>
    </source>
</evidence>
<feature type="compositionally biased region" description="Basic and acidic residues" evidence="2">
    <location>
        <begin position="130"/>
        <end position="139"/>
    </location>
</feature>
<dbReference type="Proteomes" id="UP001604336">
    <property type="component" value="Unassembled WGS sequence"/>
</dbReference>
<name>A0ABD1Q055_9LAMI</name>
<reference evidence="6" key="1">
    <citation type="submission" date="2024-07" db="EMBL/GenBank/DDBJ databases">
        <title>Two chromosome-level genome assemblies of Korean endemic species Abeliophyllum distichum and Forsythia ovata (Oleaceae).</title>
        <authorList>
            <person name="Jang H."/>
        </authorList>
    </citation>
    <scope>NUCLEOTIDE SEQUENCE [LARGE SCALE GENOMIC DNA]</scope>
</reference>
<keyword evidence="6" id="KW-1185">Reference proteome</keyword>
<feature type="compositionally biased region" description="Polar residues" evidence="2">
    <location>
        <begin position="118"/>
        <end position="129"/>
    </location>
</feature>
<gene>
    <name evidence="5" type="ORF">Adt_37696</name>
</gene>
<evidence type="ECO:0000256" key="2">
    <source>
        <dbReference type="SAM" id="MobiDB-lite"/>
    </source>
</evidence>
<dbReference type="EMBL" id="JBFOLK010000012">
    <property type="protein sequence ID" value="KAL2469560.1"/>
    <property type="molecule type" value="Genomic_DNA"/>
</dbReference>
<evidence type="ECO:0000313" key="6">
    <source>
        <dbReference type="Proteomes" id="UP001604336"/>
    </source>
</evidence>
<feature type="transmembrane region" description="Helical" evidence="3">
    <location>
        <begin position="53"/>
        <end position="75"/>
    </location>
</feature>
<keyword evidence="3" id="KW-1133">Transmembrane helix</keyword>
<dbReference type="AlphaFoldDB" id="A0ABD1Q055"/>
<organism evidence="5 6">
    <name type="scientific">Abeliophyllum distichum</name>
    <dbReference type="NCBI Taxonomy" id="126358"/>
    <lineage>
        <taxon>Eukaryota</taxon>
        <taxon>Viridiplantae</taxon>
        <taxon>Streptophyta</taxon>
        <taxon>Embryophyta</taxon>
        <taxon>Tracheophyta</taxon>
        <taxon>Spermatophyta</taxon>
        <taxon>Magnoliopsida</taxon>
        <taxon>eudicotyledons</taxon>
        <taxon>Gunneridae</taxon>
        <taxon>Pentapetalae</taxon>
        <taxon>asterids</taxon>
        <taxon>lamiids</taxon>
        <taxon>Lamiales</taxon>
        <taxon>Oleaceae</taxon>
        <taxon>Forsythieae</taxon>
        <taxon>Abeliophyllum</taxon>
    </lineage>
</organism>
<feature type="region of interest" description="Disordered" evidence="2">
    <location>
        <begin position="118"/>
        <end position="139"/>
    </location>
</feature>
<dbReference type="PANTHER" id="PTHR11206">
    <property type="entry name" value="MULTIDRUG RESISTANCE PROTEIN"/>
    <property type="match status" value="1"/>
</dbReference>
<sequence length="198" mass="21409">MRHQWAKFFTSDKEILKLTALVLPIVGLCELGNCPQTTGCGVLRGSARPTIGANINIGSFYLVGMPVAILMGFVLKMGFAGLWLGLLAAQGSCALLMFYVLCTTDWIVEAERANKLTTESNMETNTKMDSNLDERDPPRSQRIGGISLLFAAKPGGSFSPSPLVSRWKREGISPLPRSPATGEGRNPLHFSPILGWVG</sequence>
<accession>A0ABD1Q055</accession>
<feature type="chain" id="PRO_5044759619" evidence="4">
    <location>
        <begin position="21"/>
        <end position="198"/>
    </location>
</feature>
<protein>
    <submittedName>
        <fullName evidence="5">MATE efflux family protein</fullName>
    </submittedName>
</protein>
<keyword evidence="3" id="KW-0472">Membrane</keyword>
<feature type="transmembrane region" description="Helical" evidence="3">
    <location>
        <begin position="81"/>
        <end position="102"/>
    </location>
</feature>
<evidence type="ECO:0000256" key="1">
    <source>
        <dbReference type="ARBA" id="ARBA00010199"/>
    </source>
</evidence>
<dbReference type="InterPro" id="IPR002528">
    <property type="entry name" value="MATE_fam"/>
</dbReference>
<comment type="similarity">
    <text evidence="1">Belongs to the multi antimicrobial extrusion (MATE) (TC 2.A.66.1) family.</text>
</comment>
<feature type="signal peptide" evidence="4">
    <location>
        <begin position="1"/>
        <end position="20"/>
    </location>
</feature>
<dbReference type="Pfam" id="PF01554">
    <property type="entry name" value="MatE"/>
    <property type="match status" value="1"/>
</dbReference>
<keyword evidence="3" id="KW-0812">Transmembrane</keyword>
<evidence type="ECO:0000256" key="4">
    <source>
        <dbReference type="SAM" id="SignalP"/>
    </source>
</evidence>
<comment type="caution">
    <text evidence="5">The sequence shown here is derived from an EMBL/GenBank/DDBJ whole genome shotgun (WGS) entry which is preliminary data.</text>
</comment>